<dbReference type="EMBL" id="NMUH01003308">
    <property type="protein sequence ID" value="MQM04914.1"/>
    <property type="molecule type" value="Genomic_DNA"/>
</dbReference>
<feature type="compositionally biased region" description="Polar residues" evidence="2">
    <location>
        <begin position="610"/>
        <end position="633"/>
    </location>
</feature>
<reference evidence="4" key="1">
    <citation type="submission" date="2017-07" db="EMBL/GenBank/DDBJ databases">
        <title>Taro Niue Genome Assembly and Annotation.</title>
        <authorList>
            <person name="Atibalentja N."/>
            <person name="Keating K."/>
            <person name="Fields C.J."/>
        </authorList>
    </citation>
    <scope>NUCLEOTIDE SEQUENCE</scope>
    <source>
        <strain evidence="4">Niue_2</strain>
        <tissue evidence="4">Leaf</tissue>
    </source>
</reference>
<feature type="chain" id="PRO_5032600326" evidence="3">
    <location>
        <begin position="18"/>
        <end position="1022"/>
    </location>
</feature>
<dbReference type="AlphaFoldDB" id="A0A843WLJ6"/>
<dbReference type="PANTHER" id="PTHR31342:SF16">
    <property type="entry name" value="TALIN_MIDDLE DOMAIN-CONTAINING PROTEIN"/>
    <property type="match status" value="1"/>
</dbReference>
<comment type="caution">
    <text evidence="4">The sequence shown here is derived from an EMBL/GenBank/DDBJ whole genome shotgun (WGS) entry which is preliminary data.</text>
</comment>
<dbReference type="OrthoDB" id="2020598at2759"/>
<evidence type="ECO:0000313" key="4">
    <source>
        <dbReference type="EMBL" id="MQM04914.1"/>
    </source>
</evidence>
<evidence type="ECO:0000256" key="2">
    <source>
        <dbReference type="SAM" id="MobiDB-lite"/>
    </source>
</evidence>
<feature type="region of interest" description="Disordered" evidence="2">
    <location>
        <begin position="766"/>
        <end position="788"/>
    </location>
</feature>
<keyword evidence="5" id="KW-1185">Reference proteome</keyword>
<gene>
    <name evidence="4" type="ORF">Taro_037719</name>
</gene>
<sequence length="1022" mass="111347">MALALFSSVLFLSSVSSRRKLGSSNPFTVSRSGMSFPRIVLFGFGEVGRAAGDAVRWFGRAVAVLSLITSATARDEAGAKAGCAAWMGVLVTQQLLKKAREVGRTQTAEQKGDGPLLLRGNWSFAGGEGSSTDVSSRAPPFITGGLHGQLSNSPVSPTCSSLLFLLLVDPPLKRKNGKQRIPSACRSSCSLPRLVLLRTYYLCIVEKIKGKGRKTPDGAPHVAVETKASFLLGLAPYVEHRLLPAFRSPLLPFLRFPSVPKTYSGASTWPYLQFSPSFQACCSLRLPTVEIGAEKVAAAHGPASSGDLLPVNTSPPQPTIVISKSTLLMLEIQRKILTLRDILDLPPLNGAMMIELLMATVGDLQKFCPDSIPQRNYEIDKISMYQGLCLLHEALKFVGTTWAKKCKQSGKFHFEEVDLENISSEHLGERILQMLDLAAIQGREFLDLMEEEDQNDPITPQHQQGLGHSNMDNRTSHSCMSPRSPPSPTSVLPERMSGPLDLAELAKIPCSPPLLWPLRLQALGKLKPIDVKHLSFHAPPHQVTSSQQERGITTDNPSLSTVKTKNGPDAPLIGTLQPAPYNSPAGETSLTVQLAKPSSQEVTREMDASTDATPLSSQSELAPSLQSSETLLPQKSPLVPEEVHATPSAPKPPQRPVQMPCLKASPPLPLPPPPPPPDEGSEQLPRPAQEPQTKGSPPLPPPPPPAKGSEQSPIPRTPPSIPPPPPPAGVAKALRAKKSATKLKRSTHMGNLYRLLKGKVEGSVLNGQPSHGRRNQIGNGSGAKKGQGMDDALAEMTKRSAYFQQIEEDVKKYGPPILELKSAINSFQTSDMNELVKFHKHVELNLENLTDESQVLARFEGFPLKKLESIRMAATLYVKLQGVATNIQNWKMVASTASLLDKVESYFSKIKEEVDAIERSKEEDSKLFKSHNINFDFNILTRVKELMVDLSSSCMETVLKERRKERAARAGEVASKSNGHAKMLWRAFQLAFRVYNFAGGQDDRADKLTKEVADEIQTCPEN</sequence>
<keyword evidence="3" id="KW-0732">Signal</keyword>
<dbReference type="Proteomes" id="UP000652761">
    <property type="component" value="Unassembled WGS sequence"/>
</dbReference>
<proteinExistence type="predicted"/>
<feature type="compositionally biased region" description="Basic residues" evidence="2">
    <location>
        <begin position="734"/>
        <end position="747"/>
    </location>
</feature>
<organism evidence="4 5">
    <name type="scientific">Colocasia esculenta</name>
    <name type="common">Wild taro</name>
    <name type="synonym">Arum esculentum</name>
    <dbReference type="NCBI Taxonomy" id="4460"/>
    <lineage>
        <taxon>Eukaryota</taxon>
        <taxon>Viridiplantae</taxon>
        <taxon>Streptophyta</taxon>
        <taxon>Embryophyta</taxon>
        <taxon>Tracheophyta</taxon>
        <taxon>Spermatophyta</taxon>
        <taxon>Magnoliopsida</taxon>
        <taxon>Liliopsida</taxon>
        <taxon>Araceae</taxon>
        <taxon>Aroideae</taxon>
        <taxon>Colocasieae</taxon>
        <taxon>Colocasia</taxon>
    </lineage>
</organism>
<dbReference type="PANTHER" id="PTHR31342">
    <property type="entry name" value="PROTEIN CHUP1, CHLOROPLASTIC"/>
    <property type="match status" value="1"/>
</dbReference>
<feature type="compositionally biased region" description="Pro residues" evidence="2">
    <location>
        <begin position="697"/>
        <end position="706"/>
    </location>
</feature>
<protein>
    <submittedName>
        <fullName evidence="4">Uncharacterized protein</fullName>
    </submittedName>
</protein>
<feature type="compositionally biased region" description="Polar residues" evidence="2">
    <location>
        <begin position="542"/>
        <end position="564"/>
    </location>
</feature>
<evidence type="ECO:0000313" key="5">
    <source>
        <dbReference type="Proteomes" id="UP000652761"/>
    </source>
</evidence>
<evidence type="ECO:0000256" key="1">
    <source>
        <dbReference type="ARBA" id="ARBA00023054"/>
    </source>
</evidence>
<feature type="region of interest" description="Disordered" evidence="2">
    <location>
        <begin position="454"/>
        <end position="494"/>
    </location>
</feature>
<dbReference type="SUPFAM" id="SSF101447">
    <property type="entry name" value="Formin homology 2 domain (FH2 domain)"/>
    <property type="match status" value="1"/>
</dbReference>
<name>A0A843WLJ6_COLES</name>
<feature type="signal peptide" evidence="3">
    <location>
        <begin position="1"/>
        <end position="17"/>
    </location>
</feature>
<dbReference type="InterPro" id="IPR040265">
    <property type="entry name" value="CHUP1/IPGA1-like"/>
</dbReference>
<feature type="compositionally biased region" description="Polar residues" evidence="2">
    <location>
        <begin position="456"/>
        <end position="481"/>
    </location>
</feature>
<keyword evidence="1" id="KW-0175">Coiled coil</keyword>
<feature type="compositionally biased region" description="Pro residues" evidence="2">
    <location>
        <begin position="666"/>
        <end position="678"/>
    </location>
</feature>
<accession>A0A843WLJ6</accession>
<feature type="compositionally biased region" description="Polar residues" evidence="2">
    <location>
        <begin position="585"/>
        <end position="601"/>
    </location>
</feature>
<feature type="region of interest" description="Disordered" evidence="2">
    <location>
        <begin position="540"/>
        <end position="749"/>
    </location>
</feature>
<feature type="compositionally biased region" description="Pro residues" evidence="2">
    <location>
        <begin position="715"/>
        <end position="728"/>
    </location>
</feature>
<evidence type="ECO:0000256" key="3">
    <source>
        <dbReference type="SAM" id="SignalP"/>
    </source>
</evidence>